<reference evidence="3" key="1">
    <citation type="submission" date="2012-06" db="EMBL/GenBank/DDBJ databases">
        <title>Complete sequence of chromosome of Desulfomonile tiedjei DSM 6799.</title>
        <authorList>
            <person name="Lucas S."/>
            <person name="Copeland A."/>
            <person name="Lapidus A."/>
            <person name="Glavina del Rio T."/>
            <person name="Dalin E."/>
            <person name="Tice H."/>
            <person name="Bruce D."/>
            <person name="Goodwin L."/>
            <person name="Pitluck S."/>
            <person name="Peters L."/>
            <person name="Ovchinnikova G."/>
            <person name="Zeytun A."/>
            <person name="Lu M."/>
            <person name="Kyrpides N."/>
            <person name="Mavromatis K."/>
            <person name="Ivanova N."/>
            <person name="Brettin T."/>
            <person name="Detter J.C."/>
            <person name="Han C."/>
            <person name="Larimer F."/>
            <person name="Land M."/>
            <person name="Hauser L."/>
            <person name="Markowitz V."/>
            <person name="Cheng J.-F."/>
            <person name="Hugenholtz P."/>
            <person name="Woyke T."/>
            <person name="Wu D."/>
            <person name="Spring S."/>
            <person name="Schroeder M."/>
            <person name="Brambilla E."/>
            <person name="Klenk H.-P."/>
            <person name="Eisen J.A."/>
        </authorList>
    </citation>
    <scope>NUCLEOTIDE SEQUENCE [LARGE SCALE GENOMIC DNA]</scope>
    <source>
        <strain evidence="3">ATCC 49306 / DSM 6799 / DCB-1</strain>
    </source>
</reference>
<dbReference type="EMBL" id="CP003360">
    <property type="protein sequence ID" value="AFM23434.1"/>
    <property type="molecule type" value="Genomic_DNA"/>
</dbReference>
<dbReference type="RefSeq" id="WP_014808590.1">
    <property type="nucleotide sequence ID" value="NC_018025.1"/>
</dbReference>
<dbReference type="KEGG" id="dti:Desti_0708"/>
<keyword evidence="3" id="KW-1185">Reference proteome</keyword>
<evidence type="ECO:0000313" key="3">
    <source>
        <dbReference type="Proteomes" id="UP000006055"/>
    </source>
</evidence>
<evidence type="ECO:0000256" key="1">
    <source>
        <dbReference type="SAM" id="Coils"/>
    </source>
</evidence>
<evidence type="ECO:0000313" key="2">
    <source>
        <dbReference type="EMBL" id="AFM23434.1"/>
    </source>
</evidence>
<name>I4C1J3_DESTA</name>
<dbReference type="HOGENOM" id="CLU_2537140_0_0_7"/>
<protein>
    <submittedName>
        <fullName evidence="2">Uncharacterized protein</fullName>
    </submittedName>
</protein>
<proteinExistence type="predicted"/>
<dbReference type="AlphaFoldDB" id="I4C1J3"/>
<keyword evidence="1" id="KW-0175">Coiled coil</keyword>
<organism evidence="2 3">
    <name type="scientific">Desulfomonile tiedjei (strain ATCC 49306 / DSM 6799 / DCB-1)</name>
    <dbReference type="NCBI Taxonomy" id="706587"/>
    <lineage>
        <taxon>Bacteria</taxon>
        <taxon>Pseudomonadati</taxon>
        <taxon>Thermodesulfobacteriota</taxon>
        <taxon>Desulfomonilia</taxon>
        <taxon>Desulfomonilales</taxon>
        <taxon>Desulfomonilaceae</taxon>
        <taxon>Desulfomonile</taxon>
    </lineage>
</organism>
<accession>I4C1J3</accession>
<feature type="coiled-coil region" evidence="1">
    <location>
        <begin position="1"/>
        <end position="38"/>
    </location>
</feature>
<gene>
    <name evidence="2" type="ordered locus">Desti_0708</name>
</gene>
<dbReference type="Proteomes" id="UP000006055">
    <property type="component" value="Chromosome"/>
</dbReference>
<sequence>MGELERALKAVEQARRRKRELKNLIEVLFEEYKLVRSEIDMHKKQIEKLMSAKEYSAYLDTIRVDTSIEFSAFAEPKMADEKK</sequence>